<dbReference type="OrthoDB" id="346112at2157"/>
<accession>A0A1G9YH77</accession>
<reference evidence="2" key="1">
    <citation type="submission" date="2016-10" db="EMBL/GenBank/DDBJ databases">
        <authorList>
            <person name="Varghese N."/>
            <person name="Submissions S."/>
        </authorList>
    </citation>
    <scope>NUCLEOTIDE SEQUENCE [LARGE SCALE GENOMIC DNA]</scope>
    <source>
        <strain evidence="2">CGMCC 1.10119</strain>
    </source>
</reference>
<proteinExistence type="predicted"/>
<dbReference type="EMBL" id="FNHL01000005">
    <property type="protein sequence ID" value="SDN07896.1"/>
    <property type="molecule type" value="Genomic_DNA"/>
</dbReference>
<evidence type="ECO:0000313" key="1">
    <source>
        <dbReference type="EMBL" id="SDN07896.1"/>
    </source>
</evidence>
<dbReference type="AlphaFoldDB" id="A0A1G9YH77"/>
<gene>
    <name evidence="1" type="ORF">SAMN04487949_3283</name>
</gene>
<keyword evidence="2" id="KW-1185">Reference proteome</keyword>
<dbReference type="Proteomes" id="UP000199451">
    <property type="component" value="Unassembled WGS sequence"/>
</dbReference>
<evidence type="ECO:0000313" key="2">
    <source>
        <dbReference type="Proteomes" id="UP000199451"/>
    </source>
</evidence>
<organism evidence="1 2">
    <name type="scientific">Halogranum gelatinilyticum</name>
    <dbReference type="NCBI Taxonomy" id="660521"/>
    <lineage>
        <taxon>Archaea</taxon>
        <taxon>Methanobacteriati</taxon>
        <taxon>Methanobacteriota</taxon>
        <taxon>Stenosarchaea group</taxon>
        <taxon>Halobacteria</taxon>
        <taxon>Halobacteriales</taxon>
        <taxon>Haloferacaceae</taxon>
    </lineage>
</organism>
<sequence length="305" mass="33299">MNLPLDPTQNDASPQELIRSLPSQAARRRVLQAADISMDVDNRGFADALNELSQIQLRRAASQLQFAGARTVYYYLVDGLHQVSPEGATGRVGDVGSPGVYGSEVQTVTSEHDRIFVVCNVPDTGSQAQLTLTKEDRPTTVATFKPRTQLLAIRAPDGGTADATVQAFKSYFELDGATRVSFLDNGFRGRFEDACVDGYSTLRLRNTNAYDNTREIEVRSKEPESGSISDVRVDSIVEDLLRRGDTELDAATGLVSLPTDVRSIETGEPLHPRVTIGFADGSVTFEQFVPEQILIAFDDAVREAI</sequence>
<dbReference type="RefSeq" id="WP_089699184.1">
    <property type="nucleotide sequence ID" value="NZ_FNHL01000005.1"/>
</dbReference>
<protein>
    <submittedName>
        <fullName evidence="1">Uncharacterized protein</fullName>
    </submittedName>
</protein>
<name>A0A1G9YH77_9EURY</name>